<proteinExistence type="predicted"/>
<dbReference type="GO" id="GO:0005085">
    <property type="term" value="F:guanyl-nucleotide exchange factor activity"/>
    <property type="evidence" value="ECO:0007669"/>
    <property type="project" value="InterPro"/>
</dbReference>
<organism evidence="2">
    <name type="scientific">Timema douglasi</name>
    <name type="common">Walking stick</name>
    <dbReference type="NCBI Taxonomy" id="61478"/>
    <lineage>
        <taxon>Eukaryota</taxon>
        <taxon>Metazoa</taxon>
        <taxon>Ecdysozoa</taxon>
        <taxon>Arthropoda</taxon>
        <taxon>Hexapoda</taxon>
        <taxon>Insecta</taxon>
        <taxon>Pterygota</taxon>
        <taxon>Neoptera</taxon>
        <taxon>Polyneoptera</taxon>
        <taxon>Phasmatodea</taxon>
        <taxon>Timematodea</taxon>
        <taxon>Timematoidea</taxon>
        <taxon>Timematidae</taxon>
        <taxon>Timema</taxon>
    </lineage>
</organism>
<dbReference type="Gene3D" id="1.20.900.10">
    <property type="entry name" value="Dbl homology (DH) domain"/>
    <property type="match status" value="1"/>
</dbReference>
<evidence type="ECO:0000313" key="2">
    <source>
        <dbReference type="EMBL" id="CAD7202537.1"/>
    </source>
</evidence>
<dbReference type="InterPro" id="IPR040181">
    <property type="entry name" value="PKHG5/7"/>
</dbReference>
<dbReference type="SUPFAM" id="SSF48065">
    <property type="entry name" value="DBL homology domain (DH-domain)"/>
    <property type="match status" value="1"/>
</dbReference>
<evidence type="ECO:0000259" key="1">
    <source>
        <dbReference type="PROSITE" id="PS50010"/>
    </source>
</evidence>
<accession>A0A7R8VPX5</accession>
<dbReference type="PROSITE" id="PS50010">
    <property type="entry name" value="DH_2"/>
    <property type="match status" value="1"/>
</dbReference>
<reference evidence="2" key="1">
    <citation type="submission" date="2020-11" db="EMBL/GenBank/DDBJ databases">
        <authorList>
            <person name="Tran Van P."/>
        </authorList>
    </citation>
    <scope>NUCLEOTIDE SEQUENCE</scope>
</reference>
<dbReference type="InterPro" id="IPR035899">
    <property type="entry name" value="DBL_dom_sf"/>
</dbReference>
<dbReference type="Pfam" id="PF00621">
    <property type="entry name" value="RhoGEF"/>
    <property type="match status" value="1"/>
</dbReference>
<name>A0A7R8VPX5_TIMDO</name>
<gene>
    <name evidence="2" type="ORF">TDIB3V08_LOCUS8719</name>
</gene>
<sequence length="320" mass="36620">MQVFMEPLKKIQVEGYAMFAEPELLFGNLDELSCVTYAFCKDFIKLLLENVNGNGDLPTIDVLVKLFQKVTYAFCKEFIKLLLENVNGNGDLPTIDVLVKLFQKLAPGLDTNCYAPSWAANCYAPYLDRQLLPTYSWFLVGPSITTIRNSFDDKSPTFGWHITRTGSTDKELLYLSQIWLMALTRVNIDTMAISTLKVDSLLIGSYTLDLLFVTGKSSEANSVSRAYHCYALNYTNALSYLETLRRHVEFCEFEKWCNRDPRCKKLQLTDLLVAPVQHIMKVPLILKEVESRTEEPSERELITQILEVEENSISNHIKRK</sequence>
<dbReference type="InterPro" id="IPR001331">
    <property type="entry name" value="GDS_CDC24_CS"/>
</dbReference>
<dbReference type="InterPro" id="IPR000219">
    <property type="entry name" value="DH_dom"/>
</dbReference>
<dbReference type="PROSITE" id="PS00741">
    <property type="entry name" value="DH_1"/>
    <property type="match status" value="1"/>
</dbReference>
<feature type="domain" description="DH" evidence="1">
    <location>
        <begin position="1"/>
        <end position="320"/>
    </location>
</feature>
<dbReference type="PANTHER" id="PTHR13217:SF6">
    <property type="entry name" value="PLECKSTRIN HOMOLOGY DOMAIN-CONTAINING FAMILY G MEMBER 7"/>
    <property type="match status" value="1"/>
</dbReference>
<dbReference type="GO" id="GO:0007266">
    <property type="term" value="P:Rho protein signal transduction"/>
    <property type="evidence" value="ECO:0007669"/>
    <property type="project" value="TreeGrafter"/>
</dbReference>
<dbReference type="AlphaFoldDB" id="A0A7R8VPX5"/>
<protein>
    <recommendedName>
        <fullName evidence="1">DH domain-containing protein</fullName>
    </recommendedName>
</protein>
<dbReference type="EMBL" id="OA569504">
    <property type="protein sequence ID" value="CAD7202537.1"/>
    <property type="molecule type" value="Genomic_DNA"/>
</dbReference>
<dbReference type="PANTHER" id="PTHR13217">
    <property type="entry name" value="PLECKSTRIN HOMOLOGY DOMAIN-CONTAINING FAMILY G MEMBER 7"/>
    <property type="match status" value="1"/>
</dbReference>